<proteinExistence type="predicted"/>
<gene>
    <name evidence="2" type="ORF">Acr_00g0026550</name>
</gene>
<accession>A0A7J0DFK5</accession>
<evidence type="ECO:0000313" key="3">
    <source>
        <dbReference type="Proteomes" id="UP000585474"/>
    </source>
</evidence>
<organism evidence="2 3">
    <name type="scientific">Actinidia rufa</name>
    <dbReference type="NCBI Taxonomy" id="165716"/>
    <lineage>
        <taxon>Eukaryota</taxon>
        <taxon>Viridiplantae</taxon>
        <taxon>Streptophyta</taxon>
        <taxon>Embryophyta</taxon>
        <taxon>Tracheophyta</taxon>
        <taxon>Spermatophyta</taxon>
        <taxon>Magnoliopsida</taxon>
        <taxon>eudicotyledons</taxon>
        <taxon>Gunneridae</taxon>
        <taxon>Pentapetalae</taxon>
        <taxon>asterids</taxon>
        <taxon>Ericales</taxon>
        <taxon>Actinidiaceae</taxon>
        <taxon>Actinidia</taxon>
    </lineage>
</organism>
<feature type="domain" description="Putative plant transposon protein" evidence="1">
    <location>
        <begin position="5"/>
        <end position="108"/>
    </location>
</feature>
<evidence type="ECO:0000313" key="2">
    <source>
        <dbReference type="EMBL" id="GFS33136.1"/>
    </source>
</evidence>
<reference evidence="3" key="1">
    <citation type="submission" date="2019-07" db="EMBL/GenBank/DDBJ databases">
        <title>De Novo Assembly of kiwifruit Actinidia rufa.</title>
        <authorList>
            <person name="Sugita-Konishi S."/>
            <person name="Sato K."/>
            <person name="Mori E."/>
            <person name="Abe Y."/>
            <person name="Kisaki G."/>
            <person name="Hamano K."/>
            <person name="Suezawa K."/>
            <person name="Otani M."/>
            <person name="Fukuda T."/>
            <person name="Manabe T."/>
            <person name="Gomi K."/>
            <person name="Tabuchi M."/>
            <person name="Akimitsu K."/>
            <person name="Kataoka I."/>
        </authorList>
    </citation>
    <scope>NUCLEOTIDE SEQUENCE [LARGE SCALE GENOMIC DNA]</scope>
    <source>
        <strain evidence="3">cv. Fuchu</strain>
    </source>
</reference>
<sequence length="202" mass="22584">MPDLVAISHELLLEGEEWDGEAHCNKTRLKDKYLILFLFLCHSLLPLKSMVSMNLTKAKLLWAIGTGKTIDLPRMMFMTLCVAHATSYTKGSMPYTSFLTELFKRNGVCIPLGITRVELKGPLIDLHCSQSEGQRKKKRLEETVYEEPLIGMAELKEAIVNLGKEFGTQMTELSRDGNGAGRGRAGPEVCIPVPDPQNFFKP</sequence>
<dbReference type="EMBL" id="BJWL01000181">
    <property type="protein sequence ID" value="GFS33136.1"/>
    <property type="molecule type" value="Genomic_DNA"/>
</dbReference>
<dbReference type="AlphaFoldDB" id="A0A7J0DFK5"/>
<dbReference type="Pfam" id="PF20167">
    <property type="entry name" value="Transposase_32"/>
    <property type="match status" value="1"/>
</dbReference>
<protein>
    <recommendedName>
        <fullName evidence="1">Putative plant transposon protein domain-containing protein</fullName>
    </recommendedName>
</protein>
<dbReference type="Proteomes" id="UP000585474">
    <property type="component" value="Unassembled WGS sequence"/>
</dbReference>
<name>A0A7J0DFK5_9ERIC</name>
<evidence type="ECO:0000259" key="1">
    <source>
        <dbReference type="Pfam" id="PF20167"/>
    </source>
</evidence>
<dbReference type="InterPro" id="IPR046796">
    <property type="entry name" value="Transposase_32_dom"/>
</dbReference>
<keyword evidence="3" id="KW-1185">Reference proteome</keyword>
<comment type="caution">
    <text evidence="2">The sequence shown here is derived from an EMBL/GenBank/DDBJ whole genome shotgun (WGS) entry which is preliminary data.</text>
</comment>